<organism evidence="2 3">
    <name type="scientific">Actinomadura graeca</name>
    <dbReference type="NCBI Taxonomy" id="2750812"/>
    <lineage>
        <taxon>Bacteria</taxon>
        <taxon>Bacillati</taxon>
        <taxon>Actinomycetota</taxon>
        <taxon>Actinomycetes</taxon>
        <taxon>Streptosporangiales</taxon>
        <taxon>Thermomonosporaceae</taxon>
        <taxon>Actinomadura</taxon>
    </lineage>
</organism>
<proteinExistence type="predicted"/>
<gene>
    <name evidence="2" type="ORF">AGRA3207_007858</name>
</gene>
<protein>
    <submittedName>
        <fullName evidence="2">Uncharacterized protein</fullName>
    </submittedName>
</protein>
<dbReference type="Proteomes" id="UP001049518">
    <property type="component" value="Plasmid pAGRA3207_1"/>
</dbReference>
<keyword evidence="2" id="KW-0614">Plasmid</keyword>
<reference evidence="2" key="1">
    <citation type="submission" date="2020-07" db="EMBL/GenBank/DDBJ databases">
        <authorList>
            <person name="Tarantini F.S."/>
            <person name="Hong K.W."/>
            <person name="Chan K.G."/>
        </authorList>
    </citation>
    <scope>NUCLEOTIDE SEQUENCE</scope>
    <source>
        <strain evidence="2">32-07</strain>
        <plasmid evidence="2">pAGRA3207_1</plasmid>
    </source>
</reference>
<evidence type="ECO:0000313" key="3">
    <source>
        <dbReference type="Proteomes" id="UP001049518"/>
    </source>
</evidence>
<sequence length="153" mass="16160">MREAPRMLEIRTDDDARPATPDGPHDHEQTRAIAEAIGAAARLLNYATSPEKRGLRYPSDVYTVLGSLASAVALLPQALGQMTQFIGAEVDTGHARENPRYGDHGGDAAAAHAALRAAAQQATGHAEALRAALDRCQAATRGLESSRPDPEDA</sequence>
<geneLocation type="plasmid" evidence="2 3">
    <name>pAGRA3207_1</name>
</geneLocation>
<evidence type="ECO:0000256" key="1">
    <source>
        <dbReference type="SAM" id="MobiDB-lite"/>
    </source>
</evidence>
<evidence type="ECO:0000313" key="2">
    <source>
        <dbReference type="EMBL" id="QXJ27061.1"/>
    </source>
</evidence>
<name>A0ABX8R7K4_9ACTN</name>
<feature type="region of interest" description="Disordered" evidence="1">
    <location>
        <begin position="1"/>
        <end position="27"/>
    </location>
</feature>
<dbReference type="EMBL" id="CP059573">
    <property type="protein sequence ID" value="QXJ27061.1"/>
    <property type="molecule type" value="Genomic_DNA"/>
</dbReference>
<dbReference type="RefSeq" id="WP_231336568.1">
    <property type="nucleotide sequence ID" value="NZ_CP059573.1"/>
</dbReference>
<keyword evidence="3" id="KW-1185">Reference proteome</keyword>
<accession>A0ABX8R7K4</accession>